<evidence type="ECO:0000313" key="2">
    <source>
        <dbReference type="EMBL" id="GFT63871.1"/>
    </source>
</evidence>
<comment type="caution">
    <text evidence="2">The sequence shown here is derived from an EMBL/GenBank/DDBJ whole genome shotgun (WGS) entry which is preliminary data.</text>
</comment>
<evidence type="ECO:0000313" key="3">
    <source>
        <dbReference type="Proteomes" id="UP000887013"/>
    </source>
</evidence>
<dbReference type="AlphaFoldDB" id="A0A8X6PGX4"/>
<dbReference type="EMBL" id="BMAW01019538">
    <property type="protein sequence ID" value="GFT63871.1"/>
    <property type="molecule type" value="Genomic_DNA"/>
</dbReference>
<dbReference type="Proteomes" id="UP000887013">
    <property type="component" value="Unassembled WGS sequence"/>
</dbReference>
<organism evidence="2 3">
    <name type="scientific">Nephila pilipes</name>
    <name type="common">Giant wood spider</name>
    <name type="synonym">Nephila maculata</name>
    <dbReference type="NCBI Taxonomy" id="299642"/>
    <lineage>
        <taxon>Eukaryota</taxon>
        <taxon>Metazoa</taxon>
        <taxon>Ecdysozoa</taxon>
        <taxon>Arthropoda</taxon>
        <taxon>Chelicerata</taxon>
        <taxon>Arachnida</taxon>
        <taxon>Araneae</taxon>
        <taxon>Araneomorphae</taxon>
        <taxon>Entelegynae</taxon>
        <taxon>Araneoidea</taxon>
        <taxon>Nephilidae</taxon>
        <taxon>Nephila</taxon>
    </lineage>
</organism>
<accession>A0A8X6PGX4</accession>
<gene>
    <name evidence="2" type="ORF">NPIL_521481</name>
</gene>
<proteinExistence type="predicted"/>
<reference evidence="2" key="1">
    <citation type="submission" date="2020-08" db="EMBL/GenBank/DDBJ databases">
        <title>Multicomponent nature underlies the extraordinary mechanical properties of spider dragline silk.</title>
        <authorList>
            <person name="Kono N."/>
            <person name="Nakamura H."/>
            <person name="Mori M."/>
            <person name="Yoshida Y."/>
            <person name="Ohtoshi R."/>
            <person name="Malay A.D."/>
            <person name="Moran D.A.P."/>
            <person name="Tomita M."/>
            <person name="Numata K."/>
            <person name="Arakawa K."/>
        </authorList>
    </citation>
    <scope>NUCLEOTIDE SEQUENCE</scope>
</reference>
<protein>
    <submittedName>
        <fullName evidence="2">Uncharacterized protein</fullName>
    </submittedName>
</protein>
<sequence length="82" mass="9611">MTDHFVYPDLPSQLPRLVKDDTDNEVFREHNTDTEEDAELDHDDSKDDDNSKDFVGKGEFEYLKSISYNLNHSITQIFCLRT</sequence>
<feature type="region of interest" description="Disordered" evidence="1">
    <location>
        <begin position="29"/>
        <end position="51"/>
    </location>
</feature>
<evidence type="ECO:0000256" key="1">
    <source>
        <dbReference type="SAM" id="MobiDB-lite"/>
    </source>
</evidence>
<name>A0A8X6PGX4_NEPPI</name>
<keyword evidence="3" id="KW-1185">Reference proteome</keyword>